<feature type="compositionally biased region" description="Basic and acidic residues" evidence="4">
    <location>
        <begin position="223"/>
        <end position="245"/>
    </location>
</feature>
<evidence type="ECO:0000256" key="4">
    <source>
        <dbReference type="SAM" id="MobiDB-lite"/>
    </source>
</evidence>
<dbReference type="Pfam" id="PF09766">
    <property type="entry name" value="FmiP_Thoc5"/>
    <property type="match status" value="1"/>
</dbReference>
<name>J5T027_TRIAS</name>
<organism evidence="5 6">
    <name type="scientific">Trichosporon asahii var. asahii (strain ATCC 90039 / CBS 2479 / JCM 2466 / KCTC 7840 / NBRC 103889/ NCYC 2677 / UAMH 7654)</name>
    <name type="common">Yeast</name>
    <dbReference type="NCBI Taxonomy" id="1186058"/>
    <lineage>
        <taxon>Eukaryota</taxon>
        <taxon>Fungi</taxon>
        <taxon>Dikarya</taxon>
        <taxon>Basidiomycota</taxon>
        <taxon>Agaricomycotina</taxon>
        <taxon>Tremellomycetes</taxon>
        <taxon>Trichosporonales</taxon>
        <taxon>Trichosporonaceae</taxon>
        <taxon>Trichosporon</taxon>
    </lineage>
</organism>
<evidence type="ECO:0000256" key="3">
    <source>
        <dbReference type="ARBA" id="ARBA00023242"/>
    </source>
</evidence>
<accession>J5T027</accession>
<evidence type="ECO:0000256" key="2">
    <source>
        <dbReference type="ARBA" id="ARBA00008044"/>
    </source>
</evidence>
<dbReference type="OrthoDB" id="20582at2759"/>
<evidence type="ECO:0000313" key="6">
    <source>
        <dbReference type="Proteomes" id="UP000002748"/>
    </source>
</evidence>
<evidence type="ECO:0000313" key="5">
    <source>
        <dbReference type="EMBL" id="EJT48446.1"/>
    </source>
</evidence>
<comment type="subcellular location">
    <subcellularLocation>
        <location evidence="1">Nucleus</location>
    </subcellularLocation>
</comment>
<reference evidence="5 6" key="1">
    <citation type="journal article" date="2012" name="Eukaryot. Cell">
        <title>Draft genome sequence of CBS 2479, the standard type strain of Trichosporon asahii.</title>
        <authorList>
            <person name="Yang R.Y."/>
            <person name="Li H.T."/>
            <person name="Zhu H."/>
            <person name="Zhou G.P."/>
            <person name="Wang M."/>
            <person name="Wang L."/>
        </authorList>
    </citation>
    <scope>NUCLEOTIDE SEQUENCE [LARGE SCALE GENOMIC DNA]</scope>
    <source>
        <strain evidence="6">ATCC 90039 / CBS 2479 / JCM 2466 / KCTC 7840 / NCYC 2677 / UAMH 7654</strain>
    </source>
</reference>
<dbReference type="AlphaFoldDB" id="J5T027"/>
<dbReference type="Proteomes" id="UP000002748">
    <property type="component" value="Unassembled WGS sequence"/>
</dbReference>
<dbReference type="HOGENOM" id="CLU_1134242_0_0_1"/>
<keyword evidence="3" id="KW-0539">Nucleus</keyword>
<dbReference type="GeneID" id="25986092"/>
<dbReference type="KEGG" id="tasa:A1Q1_02578"/>
<feature type="region of interest" description="Disordered" evidence="4">
    <location>
        <begin position="211"/>
        <end position="245"/>
    </location>
</feature>
<dbReference type="InterPro" id="IPR019163">
    <property type="entry name" value="THO_Thoc5"/>
</dbReference>
<gene>
    <name evidence="5" type="ORF">A1Q1_02578</name>
</gene>
<dbReference type="EMBL" id="ALBS01000204">
    <property type="protein sequence ID" value="EJT48446.1"/>
    <property type="molecule type" value="Genomic_DNA"/>
</dbReference>
<dbReference type="GO" id="GO:0003729">
    <property type="term" value="F:mRNA binding"/>
    <property type="evidence" value="ECO:0007669"/>
    <property type="project" value="TreeGrafter"/>
</dbReference>
<dbReference type="PANTHER" id="PTHR13375">
    <property type="entry name" value="FMS INTERACTING PROTEIN"/>
    <property type="match status" value="1"/>
</dbReference>
<dbReference type="GO" id="GO:0000445">
    <property type="term" value="C:THO complex part of transcription export complex"/>
    <property type="evidence" value="ECO:0007669"/>
    <property type="project" value="TreeGrafter"/>
</dbReference>
<dbReference type="PANTHER" id="PTHR13375:SF3">
    <property type="entry name" value="THO COMPLEX SUBUNIT 5 HOMOLOG"/>
    <property type="match status" value="1"/>
</dbReference>
<dbReference type="GO" id="GO:0006406">
    <property type="term" value="P:mRNA export from nucleus"/>
    <property type="evidence" value="ECO:0007669"/>
    <property type="project" value="TreeGrafter"/>
</dbReference>
<sequence length="245" mass="27013">MVLPRTIDPSPHDPLLLRPLPPSLPSDPSALVSELASQLHTFIDAEGDVDPILLNTLSAGVRHATRSAQTTVNAGRVHSAEARAGLDAADAELRAVMYELGKVREAIAECDAYVPEYEKLDLVPEDDFLASVEQEVLAGLHEQEKHYALTLLRLESELSTLVAREGLLADLTKERDSLVRARREVRAKFDAVDVWLADYAKTTNAMASKIRDVTRVTNPPKPVKKEGEAKGEAKEEKEDKMEMDK</sequence>
<comment type="similarity">
    <text evidence="2">Belongs to the THOC5 family.</text>
</comment>
<evidence type="ECO:0000256" key="1">
    <source>
        <dbReference type="ARBA" id="ARBA00004123"/>
    </source>
</evidence>
<dbReference type="RefSeq" id="XP_014179315.1">
    <property type="nucleotide sequence ID" value="XM_014323840.1"/>
</dbReference>
<comment type="caution">
    <text evidence="5">The sequence shown here is derived from an EMBL/GenBank/DDBJ whole genome shotgun (WGS) entry which is preliminary data.</text>
</comment>
<dbReference type="VEuPathDB" id="FungiDB:A1Q1_02578"/>
<protein>
    <submittedName>
        <fullName evidence="5">Uncharacterized protein</fullName>
    </submittedName>
</protein>
<proteinExistence type="inferred from homology"/>